<organism evidence="2 3">
    <name type="scientific">Micromonospora violae</name>
    <dbReference type="NCBI Taxonomy" id="1278207"/>
    <lineage>
        <taxon>Bacteria</taxon>
        <taxon>Bacillati</taxon>
        <taxon>Actinomycetota</taxon>
        <taxon>Actinomycetes</taxon>
        <taxon>Micromonosporales</taxon>
        <taxon>Micromonosporaceae</taxon>
        <taxon>Micromonospora</taxon>
    </lineage>
</organism>
<comment type="caution">
    <text evidence="2">The sequence shown here is derived from an EMBL/GenBank/DDBJ whole genome shotgun (WGS) entry which is preliminary data.</text>
</comment>
<reference evidence="2 3" key="1">
    <citation type="submission" date="2019-02" db="EMBL/GenBank/DDBJ databases">
        <title>Sequencing the genomes of 1000 actinobacteria strains.</title>
        <authorList>
            <person name="Klenk H.-P."/>
        </authorList>
    </citation>
    <scope>NUCLEOTIDE SEQUENCE [LARGE SCALE GENOMIC DNA]</scope>
    <source>
        <strain evidence="2 3">DSM 45888</strain>
    </source>
</reference>
<evidence type="ECO:0000256" key="1">
    <source>
        <dbReference type="SAM" id="MobiDB-lite"/>
    </source>
</evidence>
<dbReference type="Proteomes" id="UP000293781">
    <property type="component" value="Unassembled WGS sequence"/>
</dbReference>
<keyword evidence="3" id="KW-1185">Reference proteome</keyword>
<dbReference type="RefSeq" id="WP_130402043.1">
    <property type="nucleotide sequence ID" value="NZ_SHKK01000001.1"/>
</dbReference>
<sequence>MRRRHHYIETVVRLMADARDERVSTMAEAALARAWASDRAAPNRIWDALVGRPKPALRFLLASAPECRHEPRVRLVTAPPNGGRVLRTAQDCPDPDMREAMADVLRASDHPVLLGDFEEALRGEDTMPPQAVVDLALDNPYLCLPAPLGRYHTGLAVVAILKGRLDLLDSYDPANLVSTLVRLAGGTFPAPVAAVCRQWLREMGPGPGRERLCVLAVEGDAEALAAVRDSGQEPGSPSLLPLFLFRFEQWDRYDAVDPDGTLLDEQCAILDDDALIQLREIARRNGREEPTPTPPTAALLTGPDRDVPDSRRSSIEIW</sequence>
<evidence type="ECO:0000313" key="3">
    <source>
        <dbReference type="Proteomes" id="UP000293781"/>
    </source>
</evidence>
<feature type="compositionally biased region" description="Basic and acidic residues" evidence="1">
    <location>
        <begin position="303"/>
        <end position="318"/>
    </location>
</feature>
<protein>
    <submittedName>
        <fullName evidence="2">Uncharacterized protein</fullName>
    </submittedName>
</protein>
<name>A0A4Q7UIY6_9ACTN</name>
<proteinExistence type="predicted"/>
<dbReference type="EMBL" id="SHKK01000001">
    <property type="protein sequence ID" value="RZT79549.1"/>
    <property type="molecule type" value="Genomic_DNA"/>
</dbReference>
<dbReference type="AlphaFoldDB" id="A0A4Q7UIY6"/>
<evidence type="ECO:0000313" key="2">
    <source>
        <dbReference type="EMBL" id="RZT79549.1"/>
    </source>
</evidence>
<feature type="region of interest" description="Disordered" evidence="1">
    <location>
        <begin position="282"/>
        <end position="318"/>
    </location>
</feature>
<dbReference type="OrthoDB" id="5196279at2"/>
<accession>A0A4Q7UIY6</accession>
<gene>
    <name evidence="2" type="ORF">EV382_2763</name>
</gene>